<dbReference type="GO" id="GO:0016887">
    <property type="term" value="F:ATP hydrolysis activity"/>
    <property type="evidence" value="ECO:0007669"/>
    <property type="project" value="InterPro"/>
</dbReference>
<evidence type="ECO:0000256" key="3">
    <source>
        <dbReference type="ARBA" id="ARBA00022448"/>
    </source>
</evidence>
<evidence type="ECO:0000259" key="8">
    <source>
        <dbReference type="PROSITE" id="PS50893"/>
    </source>
</evidence>
<evidence type="ECO:0000256" key="2">
    <source>
        <dbReference type="ARBA" id="ARBA00005417"/>
    </source>
</evidence>
<dbReference type="PANTHER" id="PTHR43297">
    <property type="entry name" value="OLIGOPEPTIDE TRANSPORT ATP-BINDING PROTEIN APPD"/>
    <property type="match status" value="1"/>
</dbReference>
<dbReference type="GO" id="GO:0015833">
    <property type="term" value="P:peptide transport"/>
    <property type="evidence" value="ECO:0007669"/>
    <property type="project" value="InterPro"/>
</dbReference>
<keyword evidence="7" id="KW-0472">Membrane</keyword>
<comment type="caution">
    <text evidence="9">The sequence shown here is derived from an EMBL/GenBank/DDBJ whole genome shotgun (WGS) entry which is preliminary data.</text>
</comment>
<dbReference type="InterPro" id="IPR003593">
    <property type="entry name" value="AAA+_ATPase"/>
</dbReference>
<evidence type="ECO:0000313" key="9">
    <source>
        <dbReference type="EMBL" id="MCI4659523.1"/>
    </source>
</evidence>
<dbReference type="Proteomes" id="UP001165341">
    <property type="component" value="Unassembled WGS sequence"/>
</dbReference>
<dbReference type="AlphaFoldDB" id="A0AA41QZ56"/>
<sequence length="563" mass="60481">MSDKTATATAAPETATGRPLLSIQNLSISFRTAQGVFTAVTDANLELSARSTLAVVGESGSGKSTMSAAINRLLAPNATITSGKILFNGIDLAQASEAQMTGVRGAGIGLVPQDPMSNLDPVYRIGHQITEALEAHGATPSAARLRAIELLSMVGIPEPERRFRQFPHEFSGGMRQRVLIAIGLACRPQLLIADEPTSALDVTVQRQVLDQLSALTEEMGTALFMITHDLALAAERADEVLVMFRGSIVEHGPARQILEDPQHEYTKRLLLAAPSLAVRRGETRNATPYATHQAAGTGHVDNIIELSAVRKEFVVRSGFLSRPQRFVALAGSTFSIPRGSTVAIVGESGSGKSTTTRLVLGLDAPTSGSITFEGAETSAFTKKELFDFRRRVQPVFQNPFASLDALFTVGATIVEPLVVHGWGTKESRAVRLLELLDAVALPADIAARYPHELSGGQRQRVAIARALALQPELIVLDEAVSALDVLVQAQILDLLTRLQHEFGLSYLFISHDLAVVRQISDFVHVMQNGVIVESGTPDEIFDSPREQYTRELLAAIPGSRIAS</sequence>
<keyword evidence="6 9" id="KW-0067">ATP-binding</keyword>
<feature type="domain" description="ABC transporter" evidence="8">
    <location>
        <begin position="23"/>
        <end position="270"/>
    </location>
</feature>
<gene>
    <name evidence="9" type="ORF">MQH31_17105</name>
</gene>
<dbReference type="EMBL" id="JALGAR010000005">
    <property type="protein sequence ID" value="MCI4659523.1"/>
    <property type="molecule type" value="Genomic_DNA"/>
</dbReference>
<name>A0AA41QZ56_9MICO</name>
<evidence type="ECO:0000256" key="1">
    <source>
        <dbReference type="ARBA" id="ARBA00004202"/>
    </source>
</evidence>
<organism evidence="9 10">
    <name type="scientific">Cryobacterium zhongshanensis</name>
    <dbReference type="NCBI Taxonomy" id="2928153"/>
    <lineage>
        <taxon>Bacteria</taxon>
        <taxon>Bacillati</taxon>
        <taxon>Actinomycetota</taxon>
        <taxon>Actinomycetes</taxon>
        <taxon>Micrococcales</taxon>
        <taxon>Microbacteriaceae</taxon>
        <taxon>Cryobacterium</taxon>
    </lineage>
</organism>
<dbReference type="NCBIfam" id="NF008453">
    <property type="entry name" value="PRK11308.1"/>
    <property type="match status" value="2"/>
</dbReference>
<evidence type="ECO:0000256" key="6">
    <source>
        <dbReference type="ARBA" id="ARBA00022840"/>
    </source>
</evidence>
<feature type="domain" description="ABC transporter" evidence="8">
    <location>
        <begin position="309"/>
        <end position="553"/>
    </location>
</feature>
<comment type="subcellular location">
    <subcellularLocation>
        <location evidence="1">Cell membrane</location>
        <topology evidence="1">Peripheral membrane protein</topology>
    </subcellularLocation>
</comment>
<dbReference type="PROSITE" id="PS50893">
    <property type="entry name" value="ABC_TRANSPORTER_2"/>
    <property type="match status" value="2"/>
</dbReference>
<dbReference type="SUPFAM" id="SSF52540">
    <property type="entry name" value="P-loop containing nucleoside triphosphate hydrolases"/>
    <property type="match status" value="2"/>
</dbReference>
<evidence type="ECO:0000313" key="10">
    <source>
        <dbReference type="Proteomes" id="UP001165341"/>
    </source>
</evidence>
<keyword evidence="5" id="KW-0547">Nucleotide-binding</keyword>
<proteinExistence type="inferred from homology"/>
<dbReference type="GO" id="GO:0005524">
    <property type="term" value="F:ATP binding"/>
    <property type="evidence" value="ECO:0007669"/>
    <property type="project" value="UniProtKB-KW"/>
</dbReference>
<dbReference type="SMART" id="SM00382">
    <property type="entry name" value="AAA"/>
    <property type="match status" value="2"/>
</dbReference>
<dbReference type="InterPro" id="IPR050388">
    <property type="entry name" value="ABC_Ni/Peptide_Import"/>
</dbReference>
<dbReference type="GO" id="GO:0005886">
    <property type="term" value="C:plasma membrane"/>
    <property type="evidence" value="ECO:0007669"/>
    <property type="project" value="UniProtKB-SubCell"/>
</dbReference>
<comment type="similarity">
    <text evidence="2">Belongs to the ABC transporter superfamily.</text>
</comment>
<evidence type="ECO:0000256" key="7">
    <source>
        <dbReference type="ARBA" id="ARBA00023136"/>
    </source>
</evidence>
<dbReference type="InterPro" id="IPR017871">
    <property type="entry name" value="ABC_transporter-like_CS"/>
</dbReference>
<dbReference type="PANTHER" id="PTHR43297:SF2">
    <property type="entry name" value="DIPEPTIDE TRANSPORT ATP-BINDING PROTEIN DPPD"/>
    <property type="match status" value="1"/>
</dbReference>
<dbReference type="RefSeq" id="WP_243013008.1">
    <property type="nucleotide sequence ID" value="NZ_JALGAR010000005.1"/>
</dbReference>
<evidence type="ECO:0000256" key="4">
    <source>
        <dbReference type="ARBA" id="ARBA00022475"/>
    </source>
</evidence>
<dbReference type="InterPro" id="IPR013563">
    <property type="entry name" value="Oligopep_ABC_C"/>
</dbReference>
<keyword evidence="3" id="KW-0813">Transport</keyword>
<protein>
    <submittedName>
        <fullName evidence="9">ABC transporter ATP-binding protein</fullName>
    </submittedName>
</protein>
<keyword evidence="4" id="KW-1003">Cell membrane</keyword>
<dbReference type="InterPro" id="IPR027417">
    <property type="entry name" value="P-loop_NTPase"/>
</dbReference>
<keyword evidence="10" id="KW-1185">Reference proteome</keyword>
<dbReference type="FunFam" id="3.40.50.300:FF:000016">
    <property type="entry name" value="Oligopeptide ABC transporter ATP-binding component"/>
    <property type="match status" value="1"/>
</dbReference>
<dbReference type="NCBIfam" id="NF007739">
    <property type="entry name" value="PRK10419.1"/>
    <property type="match status" value="2"/>
</dbReference>
<dbReference type="CDD" id="cd03257">
    <property type="entry name" value="ABC_NikE_OppD_transporters"/>
    <property type="match status" value="2"/>
</dbReference>
<dbReference type="PROSITE" id="PS00211">
    <property type="entry name" value="ABC_TRANSPORTER_1"/>
    <property type="match status" value="2"/>
</dbReference>
<evidence type="ECO:0000256" key="5">
    <source>
        <dbReference type="ARBA" id="ARBA00022741"/>
    </source>
</evidence>
<dbReference type="Pfam" id="PF00005">
    <property type="entry name" value="ABC_tran"/>
    <property type="match status" value="2"/>
</dbReference>
<dbReference type="Gene3D" id="3.40.50.300">
    <property type="entry name" value="P-loop containing nucleotide triphosphate hydrolases"/>
    <property type="match status" value="2"/>
</dbReference>
<dbReference type="Pfam" id="PF08352">
    <property type="entry name" value="oligo_HPY"/>
    <property type="match status" value="2"/>
</dbReference>
<reference evidence="9" key="1">
    <citation type="submission" date="2022-03" db="EMBL/GenBank/DDBJ databases">
        <title>Cryobacterium sp. nov. strain ZS14-85, isolated from Antarctic soil.</title>
        <authorList>
            <person name="Li J."/>
            <person name="Niu G."/>
        </authorList>
    </citation>
    <scope>NUCLEOTIDE SEQUENCE</scope>
    <source>
        <strain evidence="9">ZS14-85</strain>
    </source>
</reference>
<dbReference type="InterPro" id="IPR003439">
    <property type="entry name" value="ABC_transporter-like_ATP-bd"/>
</dbReference>
<accession>A0AA41QZ56</accession>